<dbReference type="PANTHER" id="PTHR24361:SF613">
    <property type="entry name" value="NUCLEAR RECEPTOR-BINDING PROTEIN-RELATED"/>
    <property type="match status" value="1"/>
</dbReference>
<dbReference type="InterPro" id="IPR011009">
    <property type="entry name" value="Kinase-like_dom_sf"/>
</dbReference>
<dbReference type="GO" id="GO:0004674">
    <property type="term" value="F:protein serine/threonine kinase activity"/>
    <property type="evidence" value="ECO:0007669"/>
    <property type="project" value="TreeGrafter"/>
</dbReference>
<keyword evidence="2" id="KW-0808">Transferase</keyword>
<feature type="domain" description="Protein kinase" evidence="1">
    <location>
        <begin position="1"/>
        <end position="236"/>
    </location>
</feature>
<accession>A0A146KD14</accession>
<sequence>QQILKQLLSGIPIDDSPYYILPFNSYSVIFKEFLNKTQHPHILRLELKDTSSIINGINSIVFKKERIQSKFHLAFYAIQPHFLPHFCLQISSAIFHLHRNQFVHRNISTASIHLIDQNTFVLAGFEAMILKDNQPVPIIGQSKYIAPEVAFNEIRQQKHIYDYSTDNFSLGVLIFKLATGFYPYPQDKQTLLRDYDVEPNYQLIQQKNVRMFCKALLNIDAKMRQNLGDIVMYAFSEEVQSRGMIQMFEGYPK</sequence>
<dbReference type="PROSITE" id="PS50011">
    <property type="entry name" value="PROTEIN_KINASE_DOM"/>
    <property type="match status" value="1"/>
</dbReference>
<dbReference type="Gene3D" id="1.10.510.10">
    <property type="entry name" value="Transferase(Phosphotransferase) domain 1"/>
    <property type="match status" value="1"/>
</dbReference>
<name>A0A146KD14_9EUKA</name>
<keyword evidence="2" id="KW-0418">Kinase</keyword>
<gene>
    <name evidence="2" type="ORF">TPC1_12583</name>
</gene>
<dbReference type="PANTHER" id="PTHR24361">
    <property type="entry name" value="MITOGEN-ACTIVATED KINASE KINASE KINASE"/>
    <property type="match status" value="1"/>
</dbReference>
<protein>
    <submittedName>
        <fullName evidence="2">Protein kinase domain-containing protein</fullName>
    </submittedName>
</protein>
<dbReference type="InterPro" id="IPR000719">
    <property type="entry name" value="Prot_kinase_dom"/>
</dbReference>
<dbReference type="GO" id="GO:0005737">
    <property type="term" value="C:cytoplasm"/>
    <property type="evidence" value="ECO:0007669"/>
    <property type="project" value="TreeGrafter"/>
</dbReference>
<dbReference type="Pfam" id="PF00069">
    <property type="entry name" value="Pkinase"/>
    <property type="match status" value="1"/>
</dbReference>
<evidence type="ECO:0000313" key="2">
    <source>
        <dbReference type="EMBL" id="JAP94682.1"/>
    </source>
</evidence>
<feature type="non-terminal residue" evidence="2">
    <location>
        <position position="1"/>
    </location>
</feature>
<dbReference type="EMBL" id="GDID01001924">
    <property type="protein sequence ID" value="JAP94682.1"/>
    <property type="molecule type" value="Transcribed_RNA"/>
</dbReference>
<dbReference type="InterPro" id="IPR053235">
    <property type="entry name" value="Ser_Thr_kinase"/>
</dbReference>
<evidence type="ECO:0000259" key="1">
    <source>
        <dbReference type="PROSITE" id="PS50011"/>
    </source>
</evidence>
<dbReference type="SUPFAM" id="SSF56112">
    <property type="entry name" value="Protein kinase-like (PK-like)"/>
    <property type="match status" value="1"/>
</dbReference>
<proteinExistence type="predicted"/>
<dbReference type="GO" id="GO:0005524">
    <property type="term" value="F:ATP binding"/>
    <property type="evidence" value="ECO:0007669"/>
    <property type="project" value="InterPro"/>
</dbReference>
<dbReference type="SMART" id="SM00220">
    <property type="entry name" value="S_TKc"/>
    <property type="match status" value="1"/>
</dbReference>
<organism evidence="2">
    <name type="scientific">Trepomonas sp. PC1</name>
    <dbReference type="NCBI Taxonomy" id="1076344"/>
    <lineage>
        <taxon>Eukaryota</taxon>
        <taxon>Metamonada</taxon>
        <taxon>Diplomonadida</taxon>
        <taxon>Hexamitidae</taxon>
        <taxon>Hexamitinae</taxon>
        <taxon>Trepomonas</taxon>
    </lineage>
</organism>
<reference evidence="2" key="1">
    <citation type="submission" date="2015-07" db="EMBL/GenBank/DDBJ databases">
        <title>Adaptation to a free-living lifestyle via gene acquisitions in the diplomonad Trepomonas sp. PC1.</title>
        <authorList>
            <person name="Xu F."/>
            <person name="Jerlstrom-Hultqvist J."/>
            <person name="Kolisko M."/>
            <person name="Simpson A.G.B."/>
            <person name="Roger A.J."/>
            <person name="Svard S.G."/>
            <person name="Andersson J.O."/>
        </authorList>
    </citation>
    <scope>NUCLEOTIDE SEQUENCE</scope>
    <source>
        <strain evidence="2">PC1</strain>
    </source>
</reference>
<dbReference type="AlphaFoldDB" id="A0A146KD14"/>